<organism evidence="2 3">
    <name type="scientific">Westerdykella ornata</name>
    <dbReference type="NCBI Taxonomy" id="318751"/>
    <lineage>
        <taxon>Eukaryota</taxon>
        <taxon>Fungi</taxon>
        <taxon>Dikarya</taxon>
        <taxon>Ascomycota</taxon>
        <taxon>Pezizomycotina</taxon>
        <taxon>Dothideomycetes</taxon>
        <taxon>Pleosporomycetidae</taxon>
        <taxon>Pleosporales</taxon>
        <taxon>Sporormiaceae</taxon>
        <taxon>Westerdykella</taxon>
    </lineage>
</organism>
<dbReference type="RefSeq" id="XP_033650253.1">
    <property type="nucleotide sequence ID" value="XM_033796006.1"/>
</dbReference>
<dbReference type="InterPro" id="IPR046341">
    <property type="entry name" value="SET_dom_sf"/>
</dbReference>
<dbReference type="GO" id="GO:0032259">
    <property type="term" value="P:methylation"/>
    <property type="evidence" value="ECO:0007669"/>
    <property type="project" value="UniProtKB-KW"/>
</dbReference>
<dbReference type="GeneID" id="54549181"/>
<reference evidence="2" key="1">
    <citation type="journal article" date="2020" name="Stud. Mycol.">
        <title>101 Dothideomycetes genomes: a test case for predicting lifestyles and emergence of pathogens.</title>
        <authorList>
            <person name="Haridas S."/>
            <person name="Albert R."/>
            <person name="Binder M."/>
            <person name="Bloem J."/>
            <person name="Labutti K."/>
            <person name="Salamov A."/>
            <person name="Andreopoulos B."/>
            <person name="Baker S."/>
            <person name="Barry K."/>
            <person name="Bills G."/>
            <person name="Bluhm B."/>
            <person name="Cannon C."/>
            <person name="Castanera R."/>
            <person name="Culley D."/>
            <person name="Daum C."/>
            <person name="Ezra D."/>
            <person name="Gonzalez J."/>
            <person name="Henrissat B."/>
            <person name="Kuo A."/>
            <person name="Liang C."/>
            <person name="Lipzen A."/>
            <person name="Lutzoni F."/>
            <person name="Magnuson J."/>
            <person name="Mondo S."/>
            <person name="Nolan M."/>
            <person name="Ohm R."/>
            <person name="Pangilinan J."/>
            <person name="Park H.-J."/>
            <person name="Ramirez L."/>
            <person name="Alfaro M."/>
            <person name="Sun H."/>
            <person name="Tritt A."/>
            <person name="Yoshinaga Y."/>
            <person name="Zwiers L.-H."/>
            <person name="Turgeon B."/>
            <person name="Goodwin S."/>
            <person name="Spatafora J."/>
            <person name="Crous P."/>
            <person name="Grigoriev I."/>
        </authorList>
    </citation>
    <scope>NUCLEOTIDE SEQUENCE</scope>
    <source>
        <strain evidence="2">CBS 379.55</strain>
    </source>
</reference>
<dbReference type="SMART" id="SM00317">
    <property type="entry name" value="SET"/>
    <property type="match status" value="1"/>
</dbReference>
<dbReference type="EMBL" id="ML986517">
    <property type="protein sequence ID" value="KAF2272714.1"/>
    <property type="molecule type" value="Genomic_DNA"/>
</dbReference>
<keyword evidence="2" id="KW-0808">Transferase</keyword>
<dbReference type="AlphaFoldDB" id="A0A6A6J936"/>
<gene>
    <name evidence="2" type="ORF">EI97DRAFT_385144</name>
</gene>
<evidence type="ECO:0000259" key="1">
    <source>
        <dbReference type="PROSITE" id="PS50280"/>
    </source>
</evidence>
<sequence length="180" mass="19954">MDINFSPEAFTITHLHRCPNLVIKSDTPKGRGVFASAPIPAKTIIDVCPVLVLGLEENKEHIEKSSLYHYTYNWPIPISSPSPSSSSPSPSGPHSPKTETHQALILGLGSMFNHSTHSQNVVWERDIVRQIVTYRALRDIAEGEELCISYGSHLTFKDVDAPSVNVVDEDINQLNQIQLD</sequence>
<evidence type="ECO:0000313" key="3">
    <source>
        <dbReference type="Proteomes" id="UP000800097"/>
    </source>
</evidence>
<keyword evidence="2" id="KW-0489">Methyltransferase</keyword>
<proteinExistence type="predicted"/>
<dbReference type="PROSITE" id="PS50280">
    <property type="entry name" value="SET"/>
    <property type="match status" value="1"/>
</dbReference>
<keyword evidence="3" id="KW-1185">Reference proteome</keyword>
<dbReference type="Proteomes" id="UP000800097">
    <property type="component" value="Unassembled WGS sequence"/>
</dbReference>
<dbReference type="GO" id="GO:0008168">
    <property type="term" value="F:methyltransferase activity"/>
    <property type="evidence" value="ECO:0007669"/>
    <property type="project" value="UniProtKB-KW"/>
</dbReference>
<dbReference type="SUPFAM" id="SSF82199">
    <property type="entry name" value="SET domain"/>
    <property type="match status" value="1"/>
</dbReference>
<dbReference type="Pfam" id="PF00856">
    <property type="entry name" value="SET"/>
    <property type="match status" value="1"/>
</dbReference>
<dbReference type="CDD" id="cd10540">
    <property type="entry name" value="SET_SpSet7-like"/>
    <property type="match status" value="1"/>
</dbReference>
<accession>A0A6A6J936</accession>
<dbReference type="InterPro" id="IPR001214">
    <property type="entry name" value="SET_dom"/>
</dbReference>
<name>A0A6A6J936_WESOR</name>
<dbReference type="Gene3D" id="2.170.270.10">
    <property type="entry name" value="SET domain"/>
    <property type="match status" value="1"/>
</dbReference>
<evidence type="ECO:0000313" key="2">
    <source>
        <dbReference type="EMBL" id="KAF2272714.1"/>
    </source>
</evidence>
<protein>
    <submittedName>
        <fullName evidence="2">Protein methyltransferase</fullName>
    </submittedName>
</protein>
<dbReference type="OrthoDB" id="3180714at2759"/>
<feature type="domain" description="SET" evidence="1">
    <location>
        <begin position="19"/>
        <end position="151"/>
    </location>
</feature>